<dbReference type="PANTHER" id="PTHR10083">
    <property type="entry name" value="KUNITZ-TYPE PROTEASE INHIBITOR-RELATED"/>
    <property type="match status" value="1"/>
</dbReference>
<dbReference type="SMART" id="SM00131">
    <property type="entry name" value="KU"/>
    <property type="match status" value="2"/>
</dbReference>
<dbReference type="FunFam" id="4.10.410.10:FF:000004">
    <property type="entry name" value="Tissue factor pathway inhibitor"/>
    <property type="match status" value="1"/>
</dbReference>
<dbReference type="PROSITE" id="PS50279">
    <property type="entry name" value="BPTI_KUNITZ_2"/>
    <property type="match status" value="2"/>
</dbReference>
<dbReference type="PRINTS" id="PR00759">
    <property type="entry name" value="BASICPTASE"/>
</dbReference>
<evidence type="ECO:0000256" key="3">
    <source>
        <dbReference type="ARBA" id="ARBA00023157"/>
    </source>
</evidence>
<dbReference type="PANTHER" id="PTHR10083:SF373">
    <property type="entry name" value="SERINE PEPTIDASE INHIBITOR, KUNITZ TYPE, 2"/>
    <property type="match status" value="1"/>
</dbReference>
<evidence type="ECO:0000313" key="6">
    <source>
        <dbReference type="EMBL" id="JAB79808.1"/>
    </source>
</evidence>
<dbReference type="Pfam" id="PF00014">
    <property type="entry name" value="Kunitz_BPTI"/>
    <property type="match status" value="2"/>
</dbReference>
<dbReference type="InterPro" id="IPR020901">
    <property type="entry name" value="Prtase_inh_Kunz-CS"/>
</dbReference>
<evidence type="ECO:0000259" key="5">
    <source>
        <dbReference type="PROSITE" id="PS50279"/>
    </source>
</evidence>
<dbReference type="Gene3D" id="4.10.410.10">
    <property type="entry name" value="Pancreatic trypsin inhibitor Kunitz domain"/>
    <property type="match status" value="2"/>
</dbReference>
<proteinExistence type="evidence at transcript level"/>
<evidence type="ECO:0000256" key="2">
    <source>
        <dbReference type="ARBA" id="ARBA00022900"/>
    </source>
</evidence>
<organism evidence="6">
    <name type="scientific">Ixodes ricinus</name>
    <name type="common">Common tick</name>
    <name type="synonym">Acarus ricinus</name>
    <dbReference type="NCBI Taxonomy" id="34613"/>
    <lineage>
        <taxon>Eukaryota</taxon>
        <taxon>Metazoa</taxon>
        <taxon>Ecdysozoa</taxon>
        <taxon>Arthropoda</taxon>
        <taxon>Chelicerata</taxon>
        <taxon>Arachnida</taxon>
        <taxon>Acari</taxon>
        <taxon>Parasitiformes</taxon>
        <taxon>Ixodida</taxon>
        <taxon>Ixodoidea</taxon>
        <taxon>Ixodidae</taxon>
        <taxon>Ixodinae</taxon>
        <taxon>Ixodes</taxon>
    </lineage>
</organism>
<feature type="chain" id="PRO_5004736432" evidence="4">
    <location>
        <begin position="24"/>
        <end position="151"/>
    </location>
</feature>
<dbReference type="GO" id="GO:0005615">
    <property type="term" value="C:extracellular space"/>
    <property type="evidence" value="ECO:0007669"/>
    <property type="project" value="TreeGrafter"/>
</dbReference>
<dbReference type="PROSITE" id="PS51257">
    <property type="entry name" value="PROKAR_LIPOPROTEIN"/>
    <property type="match status" value="1"/>
</dbReference>
<dbReference type="SUPFAM" id="SSF57362">
    <property type="entry name" value="BPTI-like"/>
    <property type="match status" value="2"/>
</dbReference>
<name>V5HYT4_IXORI</name>
<evidence type="ECO:0000256" key="4">
    <source>
        <dbReference type="SAM" id="SignalP"/>
    </source>
</evidence>
<dbReference type="InterPro" id="IPR002223">
    <property type="entry name" value="Kunitz_BPTI"/>
</dbReference>
<sequence>MKPTLDFISAVTFVILACSVVDANPQKGNTSICALYPDGGPCRANWQQYFFNMTTSKCQVFTYGGCEGNENNFDDEDACQKQCHVSNVPNICSVPYEDEECRYTDELYYYNQAINKCRKVRPLRCPKTQNVFWSRNDCKNRCKIVQPQRSS</sequence>
<reference evidence="6" key="1">
    <citation type="journal article" date="2015" name="Sci. Rep.">
        <title>Tissue- and time-dependent transcription in Ixodes ricinus salivary glands and midguts when blood feeding on the vertebrate host.</title>
        <authorList>
            <person name="Kotsyfakis M."/>
            <person name="Schwarz A."/>
            <person name="Erhart J."/>
            <person name="Ribeiro J.M."/>
        </authorList>
    </citation>
    <scope>NUCLEOTIDE SEQUENCE</scope>
    <source>
        <tissue evidence="6">Salivary gland and midgut</tissue>
    </source>
</reference>
<dbReference type="InterPro" id="IPR036880">
    <property type="entry name" value="Kunitz_BPTI_sf"/>
</dbReference>
<keyword evidence="1" id="KW-0646">Protease inhibitor</keyword>
<keyword evidence="2" id="KW-0722">Serine protease inhibitor</keyword>
<dbReference type="InterPro" id="IPR050098">
    <property type="entry name" value="TFPI/VKTCI-like"/>
</dbReference>
<evidence type="ECO:0000256" key="1">
    <source>
        <dbReference type="ARBA" id="ARBA00022690"/>
    </source>
</evidence>
<keyword evidence="4" id="KW-0732">Signal</keyword>
<dbReference type="GO" id="GO:0004867">
    <property type="term" value="F:serine-type endopeptidase inhibitor activity"/>
    <property type="evidence" value="ECO:0007669"/>
    <property type="project" value="UniProtKB-KW"/>
</dbReference>
<dbReference type="EMBL" id="GANP01004660">
    <property type="protein sequence ID" value="JAB79808.1"/>
    <property type="molecule type" value="mRNA"/>
</dbReference>
<keyword evidence="3" id="KW-1015">Disulfide bond</keyword>
<accession>V5HYT4</accession>
<feature type="domain" description="BPTI/Kunitz inhibitor" evidence="5">
    <location>
        <begin position="33"/>
        <end position="83"/>
    </location>
</feature>
<feature type="domain" description="BPTI/Kunitz inhibitor" evidence="5">
    <location>
        <begin position="92"/>
        <end position="142"/>
    </location>
</feature>
<feature type="signal peptide" evidence="4">
    <location>
        <begin position="1"/>
        <end position="23"/>
    </location>
</feature>
<dbReference type="AlphaFoldDB" id="V5HYT4"/>
<protein>
    <submittedName>
        <fullName evidence="6">Putative tick kunitz 90</fullName>
    </submittedName>
</protein>
<dbReference type="PROSITE" id="PS00280">
    <property type="entry name" value="BPTI_KUNITZ_1"/>
    <property type="match status" value="1"/>
</dbReference>